<feature type="compositionally biased region" description="Basic and acidic residues" evidence="1">
    <location>
        <begin position="28"/>
        <end position="45"/>
    </location>
</feature>
<organism evidence="2 3">
    <name type="scientific">Phytophthora nicotianae P1976</name>
    <dbReference type="NCBI Taxonomy" id="1317066"/>
    <lineage>
        <taxon>Eukaryota</taxon>
        <taxon>Sar</taxon>
        <taxon>Stramenopiles</taxon>
        <taxon>Oomycota</taxon>
        <taxon>Peronosporomycetes</taxon>
        <taxon>Peronosporales</taxon>
        <taxon>Peronosporaceae</taxon>
        <taxon>Phytophthora</taxon>
    </lineage>
</organism>
<dbReference type="EMBL" id="ANJA01002021">
    <property type="protein sequence ID" value="ETO72881.1"/>
    <property type="molecule type" value="Genomic_DNA"/>
</dbReference>
<sequence length="45" mass="5020">MMKFTMQVLPRTRAIGARGRSANQPVKAPREPGKKARHADPDFCP</sequence>
<reference evidence="2 3" key="1">
    <citation type="submission" date="2013-11" db="EMBL/GenBank/DDBJ databases">
        <title>The Genome Sequence of Phytophthora parasitica P1976.</title>
        <authorList>
            <consortium name="The Broad Institute Genomics Platform"/>
            <person name="Russ C."/>
            <person name="Tyler B."/>
            <person name="Panabieres F."/>
            <person name="Shan W."/>
            <person name="Tripathy S."/>
            <person name="Grunwald N."/>
            <person name="Machado M."/>
            <person name="Johnson C.S."/>
            <person name="Walker B."/>
            <person name="Young S."/>
            <person name="Zeng Q."/>
            <person name="Gargeya S."/>
            <person name="Fitzgerald M."/>
            <person name="Haas B."/>
            <person name="Abouelleil A."/>
            <person name="Allen A.W."/>
            <person name="Alvarado L."/>
            <person name="Arachchi H.M."/>
            <person name="Berlin A.M."/>
            <person name="Chapman S.B."/>
            <person name="Gainer-Dewar J."/>
            <person name="Goldberg J."/>
            <person name="Griggs A."/>
            <person name="Gujja S."/>
            <person name="Hansen M."/>
            <person name="Howarth C."/>
            <person name="Imamovic A."/>
            <person name="Ireland A."/>
            <person name="Larimer J."/>
            <person name="McCowan C."/>
            <person name="Murphy C."/>
            <person name="Pearson M."/>
            <person name="Poon T.W."/>
            <person name="Priest M."/>
            <person name="Roberts A."/>
            <person name="Saif S."/>
            <person name="Shea T."/>
            <person name="Sisk P."/>
            <person name="Sykes S."/>
            <person name="Wortman J."/>
            <person name="Nusbaum C."/>
            <person name="Birren B."/>
        </authorList>
    </citation>
    <scope>NUCLEOTIDE SEQUENCE [LARGE SCALE GENOMIC DNA]</scope>
    <source>
        <strain evidence="2 3">P1976</strain>
    </source>
</reference>
<comment type="caution">
    <text evidence="2">The sequence shown here is derived from an EMBL/GenBank/DDBJ whole genome shotgun (WGS) entry which is preliminary data.</text>
</comment>
<name>A0A081A1X0_PHYNI</name>
<feature type="region of interest" description="Disordered" evidence="1">
    <location>
        <begin position="1"/>
        <end position="45"/>
    </location>
</feature>
<protein>
    <submittedName>
        <fullName evidence="2">Uncharacterized protein</fullName>
    </submittedName>
</protein>
<accession>A0A081A1X0</accession>
<dbReference type="AlphaFoldDB" id="A0A081A1X0"/>
<evidence type="ECO:0000313" key="3">
    <source>
        <dbReference type="Proteomes" id="UP000028582"/>
    </source>
</evidence>
<gene>
    <name evidence="2" type="ORF">F444_11152</name>
</gene>
<proteinExistence type="predicted"/>
<evidence type="ECO:0000256" key="1">
    <source>
        <dbReference type="SAM" id="MobiDB-lite"/>
    </source>
</evidence>
<evidence type="ECO:0000313" key="2">
    <source>
        <dbReference type="EMBL" id="ETO72881.1"/>
    </source>
</evidence>
<dbReference type="Proteomes" id="UP000028582">
    <property type="component" value="Unassembled WGS sequence"/>
</dbReference>